<reference evidence="2 3" key="1">
    <citation type="journal article" date="2019" name="Nat. Ecol. Evol.">
        <title>Megaphylogeny resolves global patterns of mushroom evolution.</title>
        <authorList>
            <person name="Varga T."/>
            <person name="Krizsan K."/>
            <person name="Foldi C."/>
            <person name="Dima B."/>
            <person name="Sanchez-Garcia M."/>
            <person name="Sanchez-Ramirez S."/>
            <person name="Szollosi G.J."/>
            <person name="Szarkandi J.G."/>
            <person name="Papp V."/>
            <person name="Albert L."/>
            <person name="Andreopoulos W."/>
            <person name="Angelini C."/>
            <person name="Antonin V."/>
            <person name="Barry K.W."/>
            <person name="Bougher N.L."/>
            <person name="Buchanan P."/>
            <person name="Buyck B."/>
            <person name="Bense V."/>
            <person name="Catcheside P."/>
            <person name="Chovatia M."/>
            <person name="Cooper J."/>
            <person name="Damon W."/>
            <person name="Desjardin D."/>
            <person name="Finy P."/>
            <person name="Geml J."/>
            <person name="Haridas S."/>
            <person name="Hughes K."/>
            <person name="Justo A."/>
            <person name="Karasinski D."/>
            <person name="Kautmanova I."/>
            <person name="Kiss B."/>
            <person name="Kocsube S."/>
            <person name="Kotiranta H."/>
            <person name="LaButti K.M."/>
            <person name="Lechner B.E."/>
            <person name="Liimatainen K."/>
            <person name="Lipzen A."/>
            <person name="Lukacs Z."/>
            <person name="Mihaltcheva S."/>
            <person name="Morgado L.N."/>
            <person name="Niskanen T."/>
            <person name="Noordeloos M.E."/>
            <person name="Ohm R.A."/>
            <person name="Ortiz-Santana B."/>
            <person name="Ovrebo C."/>
            <person name="Racz N."/>
            <person name="Riley R."/>
            <person name="Savchenko A."/>
            <person name="Shiryaev A."/>
            <person name="Soop K."/>
            <person name="Spirin V."/>
            <person name="Szebenyi C."/>
            <person name="Tomsovsky M."/>
            <person name="Tulloss R.E."/>
            <person name="Uehling J."/>
            <person name="Grigoriev I.V."/>
            <person name="Vagvolgyi C."/>
            <person name="Papp T."/>
            <person name="Martin F.M."/>
            <person name="Miettinen O."/>
            <person name="Hibbett D.S."/>
            <person name="Nagy L.G."/>
        </authorList>
    </citation>
    <scope>NUCLEOTIDE SEQUENCE [LARGE SCALE GENOMIC DNA]</scope>
    <source>
        <strain evidence="2 3">FP101781</strain>
    </source>
</reference>
<feature type="non-terminal residue" evidence="2">
    <location>
        <position position="92"/>
    </location>
</feature>
<dbReference type="OrthoDB" id="3265515at2759"/>
<dbReference type="PROSITE" id="PS50879">
    <property type="entry name" value="RNASE_H_1"/>
    <property type="match status" value="1"/>
</dbReference>
<evidence type="ECO:0000313" key="3">
    <source>
        <dbReference type="Proteomes" id="UP000298030"/>
    </source>
</evidence>
<feature type="non-terminal residue" evidence="2">
    <location>
        <position position="1"/>
    </location>
</feature>
<organism evidence="2 3">
    <name type="scientific">Coprinellus micaceus</name>
    <name type="common">Glistening ink-cap mushroom</name>
    <name type="synonym">Coprinus micaceus</name>
    <dbReference type="NCBI Taxonomy" id="71717"/>
    <lineage>
        <taxon>Eukaryota</taxon>
        <taxon>Fungi</taxon>
        <taxon>Dikarya</taxon>
        <taxon>Basidiomycota</taxon>
        <taxon>Agaricomycotina</taxon>
        <taxon>Agaricomycetes</taxon>
        <taxon>Agaricomycetidae</taxon>
        <taxon>Agaricales</taxon>
        <taxon>Agaricineae</taxon>
        <taxon>Psathyrellaceae</taxon>
        <taxon>Coprinellus</taxon>
    </lineage>
</organism>
<dbReference type="InterPro" id="IPR002156">
    <property type="entry name" value="RNaseH_domain"/>
</dbReference>
<dbReference type="STRING" id="71717.A0A4Y7SQT5"/>
<proteinExistence type="predicted"/>
<comment type="caution">
    <text evidence="2">The sequence shown here is derived from an EMBL/GenBank/DDBJ whole genome shotgun (WGS) entry which is preliminary data.</text>
</comment>
<dbReference type="Proteomes" id="UP000298030">
    <property type="component" value="Unassembled WGS sequence"/>
</dbReference>
<evidence type="ECO:0000259" key="1">
    <source>
        <dbReference type="PROSITE" id="PS50879"/>
    </source>
</evidence>
<dbReference type="GO" id="GO:0003676">
    <property type="term" value="F:nucleic acid binding"/>
    <property type="evidence" value="ECO:0007669"/>
    <property type="project" value="InterPro"/>
</dbReference>
<dbReference type="GO" id="GO:0004523">
    <property type="term" value="F:RNA-DNA hybrid ribonuclease activity"/>
    <property type="evidence" value="ECO:0007669"/>
    <property type="project" value="InterPro"/>
</dbReference>
<evidence type="ECO:0000313" key="2">
    <source>
        <dbReference type="EMBL" id="TEB23994.1"/>
    </source>
</evidence>
<protein>
    <recommendedName>
        <fullName evidence="1">RNase H type-1 domain-containing protein</fullName>
    </recommendedName>
</protein>
<feature type="domain" description="RNase H type-1" evidence="1">
    <location>
        <begin position="1"/>
        <end position="28"/>
    </location>
</feature>
<accession>A0A4Y7SQT5</accession>
<keyword evidence="3" id="KW-1185">Reference proteome</keyword>
<sequence length="92" mass="10783">KFTMKWISAHSEVERNERVDEEAKAAAEGKSSHWTTLPDKLFYPLPFSVSSLVQETKDQAKVKWKQAWDKSPRKAQYDKIDDQFPPRQYLAI</sequence>
<dbReference type="EMBL" id="QPFP01000071">
    <property type="protein sequence ID" value="TEB23994.1"/>
    <property type="molecule type" value="Genomic_DNA"/>
</dbReference>
<gene>
    <name evidence="2" type="ORF">FA13DRAFT_1608055</name>
</gene>
<name>A0A4Y7SQT5_COPMI</name>
<dbReference type="AlphaFoldDB" id="A0A4Y7SQT5"/>